<dbReference type="InterPro" id="IPR036388">
    <property type="entry name" value="WH-like_DNA-bd_sf"/>
</dbReference>
<dbReference type="SUPFAM" id="SSF102405">
    <property type="entry name" value="MCP/YpsA-like"/>
    <property type="match status" value="1"/>
</dbReference>
<dbReference type="EMBL" id="MEZT01000014">
    <property type="protein sequence ID" value="OGD56739.1"/>
    <property type="molecule type" value="Genomic_DNA"/>
</dbReference>
<feature type="domain" description="Smf/DprA SLOG" evidence="2">
    <location>
        <begin position="77"/>
        <end position="286"/>
    </location>
</feature>
<proteinExistence type="inferred from homology"/>
<evidence type="ECO:0000259" key="3">
    <source>
        <dbReference type="Pfam" id="PF17782"/>
    </source>
</evidence>
<dbReference type="AlphaFoldDB" id="A0A1F5DNJ3"/>
<sequence length="363" mass="39712">MEQKYWVALSTHNKIGARTFQKLSKRFKKMENVWKTTRCELAEAELDLTQVDAVTEVVSKVDPDKEILKVQKLGLEVLTLPDKNYPKILKEISDPPGVLYLKGKILPQDELALAVVGSRKYTTYGQRVTEKIVWALAKNKLTIVSGLALGIDALAHQAALEANGRTIAVLGCGLDQIYPTSNIRLADRILASGGAIISEFPIGMPALRYNFPIRNRIIAGLSLGTLVVEGAIGSGSLITARAALEYNREVFAVPGSIFSEISEGPNRLIQMGAKMAISAEDILNELNIPQKMGHLEAKVIIPDSKEEEILLNLLKKPVLVDVLIKESKFAPALVNSTLIMLEMKGMVTNLGGTSYVIRGKLKE</sequence>
<evidence type="ECO:0000259" key="2">
    <source>
        <dbReference type="Pfam" id="PF02481"/>
    </source>
</evidence>
<dbReference type="Gene3D" id="1.10.10.10">
    <property type="entry name" value="Winged helix-like DNA-binding domain superfamily/Winged helix DNA-binding domain"/>
    <property type="match status" value="1"/>
</dbReference>
<organism evidence="4 5">
    <name type="scientific">Candidatus Berkelbacteria bacterium RBG_13_40_8</name>
    <dbReference type="NCBI Taxonomy" id="1797467"/>
    <lineage>
        <taxon>Bacteria</taxon>
        <taxon>Candidatus Berkelbacteria</taxon>
    </lineage>
</organism>
<evidence type="ECO:0000313" key="4">
    <source>
        <dbReference type="EMBL" id="OGD56739.1"/>
    </source>
</evidence>
<dbReference type="InterPro" id="IPR057666">
    <property type="entry name" value="DrpA_SLOG"/>
</dbReference>
<reference evidence="4 5" key="1">
    <citation type="journal article" date="2016" name="Nat. Commun.">
        <title>Thousands of microbial genomes shed light on interconnected biogeochemical processes in an aquifer system.</title>
        <authorList>
            <person name="Anantharaman K."/>
            <person name="Brown C.T."/>
            <person name="Hug L.A."/>
            <person name="Sharon I."/>
            <person name="Castelle C.J."/>
            <person name="Probst A.J."/>
            <person name="Thomas B.C."/>
            <person name="Singh A."/>
            <person name="Wilkins M.J."/>
            <person name="Karaoz U."/>
            <person name="Brodie E.L."/>
            <person name="Williams K.H."/>
            <person name="Hubbard S.S."/>
            <person name="Banfield J.F."/>
        </authorList>
    </citation>
    <scope>NUCLEOTIDE SEQUENCE [LARGE SCALE GENOMIC DNA]</scope>
</reference>
<dbReference type="Gene3D" id="3.40.50.450">
    <property type="match status" value="1"/>
</dbReference>
<comment type="caution">
    <text evidence="4">The sequence shown here is derived from an EMBL/GenBank/DDBJ whole genome shotgun (WGS) entry which is preliminary data.</text>
</comment>
<dbReference type="InterPro" id="IPR041614">
    <property type="entry name" value="DprA_WH"/>
</dbReference>
<accession>A0A1F5DNJ3</accession>
<dbReference type="GO" id="GO:0009294">
    <property type="term" value="P:DNA-mediated transformation"/>
    <property type="evidence" value="ECO:0007669"/>
    <property type="project" value="InterPro"/>
</dbReference>
<dbReference type="Pfam" id="PF02481">
    <property type="entry name" value="DNA_processg_A"/>
    <property type="match status" value="1"/>
</dbReference>
<evidence type="ECO:0000256" key="1">
    <source>
        <dbReference type="ARBA" id="ARBA00006525"/>
    </source>
</evidence>
<comment type="similarity">
    <text evidence="1">Belongs to the DprA/Smf family.</text>
</comment>
<dbReference type="Pfam" id="PF17782">
    <property type="entry name" value="WHD_DprA"/>
    <property type="match status" value="1"/>
</dbReference>
<dbReference type="NCBIfam" id="TIGR00732">
    <property type="entry name" value="dprA"/>
    <property type="match status" value="1"/>
</dbReference>
<dbReference type="PANTHER" id="PTHR43022:SF1">
    <property type="entry name" value="PROTEIN SMF"/>
    <property type="match status" value="1"/>
</dbReference>
<dbReference type="Proteomes" id="UP000178764">
    <property type="component" value="Unassembled WGS sequence"/>
</dbReference>
<gene>
    <name evidence="4" type="ORF">A2V71_04345</name>
</gene>
<protein>
    <submittedName>
        <fullName evidence="4">DNA protecting protein DprA</fullName>
    </submittedName>
</protein>
<evidence type="ECO:0000313" key="5">
    <source>
        <dbReference type="Proteomes" id="UP000178764"/>
    </source>
</evidence>
<feature type="domain" description="DprA winged helix" evidence="3">
    <location>
        <begin position="302"/>
        <end position="352"/>
    </location>
</feature>
<dbReference type="PANTHER" id="PTHR43022">
    <property type="entry name" value="PROTEIN SMF"/>
    <property type="match status" value="1"/>
</dbReference>
<dbReference type="InterPro" id="IPR003488">
    <property type="entry name" value="DprA"/>
</dbReference>
<name>A0A1F5DNJ3_9BACT</name>